<evidence type="ECO:0000256" key="6">
    <source>
        <dbReference type="ARBA" id="ARBA00022771"/>
    </source>
</evidence>
<comment type="function">
    <text evidence="16">Involved in base excision repair of DNA damaged by oxidation or by mutagenic agents. Acts as DNA glycosylase that recognizes and removes damaged bases. Has a preference for oxidized purines, such as 7,8-dihydro-8-oxoguanine (8-oxoG). Has AP (apurinic/apyrimidinic) lyase activity and introduces nicks in the DNA strand. Cleaves the DNA backbone by beta-delta elimination to generate a single-strand break at the site of the removed base with both 3'- and 5'-phosphates.</text>
</comment>
<keyword evidence="5 16" id="KW-0227">DNA damage</keyword>
<dbReference type="GO" id="GO:0008270">
    <property type="term" value="F:zinc ion binding"/>
    <property type="evidence" value="ECO:0007669"/>
    <property type="project" value="UniProtKB-UniRule"/>
</dbReference>
<evidence type="ECO:0000256" key="16">
    <source>
        <dbReference type="HAMAP-Rule" id="MF_00103"/>
    </source>
</evidence>
<dbReference type="CDD" id="cd08966">
    <property type="entry name" value="EcFpg-like_N"/>
    <property type="match status" value="1"/>
</dbReference>
<dbReference type="Gene3D" id="1.10.8.50">
    <property type="match status" value="1"/>
</dbReference>
<dbReference type="FunFam" id="3.20.190.10:FF:000001">
    <property type="entry name" value="Formamidopyrimidine-DNA glycosylase"/>
    <property type="match status" value="1"/>
</dbReference>
<sequence length="284" mass="32140">MSAYALCILIMPELPEVETVRKGLEKLVVGKRIQKVEITYPRMVLTGADVLCEALVGQEICEVKRRGKYLLLYLTDFVLISHLRMEGKYNYFPNQVPENKHFHAFFTFTDGSHLVYQDVRKFGTLELLTKEQIEKYFLSKKLGPEPTAEDFDYERFTVQLAQSKKPIKAHLLDQTLVVGLGNIYVDEALFQAGIHPARTSQSLSTKESKALHQAIIAVLQLGVEKGGSTIRTYKNALGMDGTMQDYLQVYGKQGQECPRCQTEMVKFQLSGRGTHICPKCQVTP</sequence>
<dbReference type="PANTHER" id="PTHR22993">
    <property type="entry name" value="FORMAMIDOPYRIMIDINE-DNA GLYCOSYLASE"/>
    <property type="match status" value="1"/>
</dbReference>
<evidence type="ECO:0000256" key="5">
    <source>
        <dbReference type="ARBA" id="ARBA00022763"/>
    </source>
</evidence>
<dbReference type="SUPFAM" id="SSF81624">
    <property type="entry name" value="N-terminal domain of MutM-like DNA repair proteins"/>
    <property type="match status" value="1"/>
</dbReference>
<dbReference type="SMART" id="SM00898">
    <property type="entry name" value="Fapy_DNA_glyco"/>
    <property type="match status" value="1"/>
</dbReference>
<evidence type="ECO:0000256" key="15">
    <source>
        <dbReference type="ARBA" id="ARBA00060177"/>
    </source>
</evidence>
<feature type="active site" description="Proton donor" evidence="16">
    <location>
        <position position="13"/>
    </location>
</feature>
<evidence type="ECO:0000259" key="17">
    <source>
        <dbReference type="PROSITE" id="PS51066"/>
    </source>
</evidence>
<gene>
    <name evidence="16 19" type="primary">fpg</name>
    <name evidence="16" type="synonym">mutM</name>
    <name evidence="19" type="ORF">GCM10011510_05980</name>
</gene>
<keyword evidence="8 16" id="KW-0862">Zinc</keyword>
<dbReference type="GO" id="GO:0034039">
    <property type="term" value="F:8-oxo-7,8-dihydroguanine DNA N-glycosylase activity"/>
    <property type="evidence" value="ECO:0007669"/>
    <property type="project" value="TreeGrafter"/>
</dbReference>
<protein>
    <recommendedName>
        <fullName evidence="16">Formamidopyrimidine-DNA glycosylase</fullName>
        <shortName evidence="16">Fapy-DNA glycosylase</shortName>
        <ecNumber evidence="16">3.2.2.23</ecNumber>
    </recommendedName>
    <alternativeName>
        <fullName evidence="16">DNA-(apurinic or apyrimidinic site) lyase MutM</fullName>
        <shortName evidence="16">AP lyase MutM</shortName>
        <ecNumber evidence="16">4.2.99.18</ecNumber>
    </alternativeName>
</protein>
<dbReference type="InterPro" id="IPR015886">
    <property type="entry name" value="H2TH_FPG"/>
</dbReference>
<dbReference type="SUPFAM" id="SSF57716">
    <property type="entry name" value="Glucocorticoid receptor-like (DNA-binding domain)"/>
    <property type="match status" value="1"/>
</dbReference>
<comment type="catalytic activity">
    <reaction evidence="1 16">
        <text>Hydrolysis of DNA containing ring-opened 7-methylguanine residues, releasing 2,6-diamino-4-hydroxy-5-(N-methyl)formamidopyrimidine.</text>
        <dbReference type="EC" id="3.2.2.23"/>
    </reaction>
</comment>
<name>A0A917A4W2_9STRE</name>
<evidence type="ECO:0000256" key="7">
    <source>
        <dbReference type="ARBA" id="ARBA00022801"/>
    </source>
</evidence>
<feature type="binding site" evidence="16">
    <location>
        <position position="101"/>
    </location>
    <ligand>
        <name>DNA</name>
        <dbReference type="ChEBI" id="CHEBI:16991"/>
    </ligand>
</feature>
<dbReference type="EC" id="4.2.99.18" evidence="16"/>
<dbReference type="AlphaFoldDB" id="A0A917A4W2"/>
<dbReference type="Proteomes" id="UP000660801">
    <property type="component" value="Unassembled WGS sequence"/>
</dbReference>
<dbReference type="NCBIfam" id="TIGR00577">
    <property type="entry name" value="fpg"/>
    <property type="match status" value="1"/>
</dbReference>
<keyword evidence="10 16" id="KW-0234">DNA repair</keyword>
<comment type="similarity">
    <text evidence="2 16">Belongs to the FPG family.</text>
</comment>
<comment type="cofactor">
    <cofactor evidence="16">
        <name>Zn(2+)</name>
        <dbReference type="ChEBI" id="CHEBI:29105"/>
    </cofactor>
    <text evidence="16">Binds 1 zinc ion per subunit.</text>
</comment>
<evidence type="ECO:0000256" key="2">
    <source>
        <dbReference type="ARBA" id="ARBA00009409"/>
    </source>
</evidence>
<dbReference type="Pfam" id="PF06827">
    <property type="entry name" value="zf-FPG_IleRS"/>
    <property type="match status" value="1"/>
</dbReference>
<reference evidence="19" key="2">
    <citation type="submission" date="2020-09" db="EMBL/GenBank/DDBJ databases">
        <authorList>
            <person name="Sun Q."/>
            <person name="Zhou Y."/>
        </authorList>
    </citation>
    <scope>NUCLEOTIDE SEQUENCE</scope>
    <source>
        <strain evidence="19">CGMCC 1.15533</strain>
    </source>
</reference>
<keyword evidence="7 16" id="KW-0378">Hydrolase</keyword>
<comment type="caution">
    <text evidence="16">Lacks conserved residue(s) required for the propagation of feature annotation.</text>
</comment>
<evidence type="ECO:0000256" key="13">
    <source>
        <dbReference type="ARBA" id="ARBA00023295"/>
    </source>
</evidence>
<comment type="function">
    <text evidence="15">Involved in base excision repair of DNA damaged by oxidation or by mutagenic agents. Acts as a DNA glycosylase that recognizes and removes damaged bases. Has a preference for oxidized purines, such as 7,8-dihydro-8-oxoguanine (8-oxoG). Has AP (apurinic/apyrimidinic) lyase activity and introduces nicks in the DNA strand. Cleaves the DNA backbone by beta-delta elimination to generate a single-strand break at the site of the removed base with both 3'- and 5'-phosphates.</text>
</comment>
<dbReference type="PROSITE" id="PS51066">
    <property type="entry name" value="ZF_FPG_2"/>
    <property type="match status" value="1"/>
</dbReference>
<dbReference type="GO" id="GO:0140078">
    <property type="term" value="F:class I DNA-(apurinic or apyrimidinic site) endonuclease activity"/>
    <property type="evidence" value="ECO:0007669"/>
    <property type="project" value="UniProtKB-EC"/>
</dbReference>
<dbReference type="PROSITE" id="PS51068">
    <property type="entry name" value="FPG_CAT"/>
    <property type="match status" value="1"/>
</dbReference>
<evidence type="ECO:0000256" key="1">
    <source>
        <dbReference type="ARBA" id="ARBA00001668"/>
    </source>
</evidence>
<keyword evidence="6 16" id="KW-0863">Zinc-finger</keyword>
<proteinExistence type="inferred from homology"/>
<dbReference type="EC" id="3.2.2.23" evidence="16"/>
<dbReference type="InterPro" id="IPR000214">
    <property type="entry name" value="Znf_DNA_glyclase/AP_lyase"/>
</dbReference>
<keyword evidence="13 16" id="KW-0326">Glycosidase</keyword>
<keyword evidence="11 16" id="KW-0456">Lyase</keyword>
<evidence type="ECO:0000256" key="11">
    <source>
        <dbReference type="ARBA" id="ARBA00023239"/>
    </source>
</evidence>
<evidence type="ECO:0000256" key="14">
    <source>
        <dbReference type="ARBA" id="ARBA00044632"/>
    </source>
</evidence>
<keyword evidence="12 16" id="KW-0511">Multifunctional enzyme</keyword>
<dbReference type="InterPro" id="IPR012319">
    <property type="entry name" value="FPG_cat"/>
</dbReference>
<dbReference type="SMART" id="SM01232">
    <property type="entry name" value="H2TH"/>
    <property type="match status" value="1"/>
</dbReference>
<dbReference type="Gene3D" id="3.20.190.10">
    <property type="entry name" value="MutM-like, N-terminal"/>
    <property type="match status" value="1"/>
</dbReference>
<comment type="catalytic activity">
    <reaction evidence="14 16">
        <text>2'-deoxyribonucleotide-(2'-deoxyribose 5'-phosphate)-2'-deoxyribonucleotide-DNA = a 3'-end 2'-deoxyribonucleotide-(2,3-dehydro-2,3-deoxyribose 5'-phosphate)-DNA + a 5'-end 5'-phospho-2'-deoxyribonucleoside-DNA + H(+)</text>
        <dbReference type="Rhea" id="RHEA:66592"/>
        <dbReference type="Rhea" id="RHEA-COMP:13180"/>
        <dbReference type="Rhea" id="RHEA-COMP:16897"/>
        <dbReference type="Rhea" id="RHEA-COMP:17067"/>
        <dbReference type="ChEBI" id="CHEBI:15378"/>
        <dbReference type="ChEBI" id="CHEBI:136412"/>
        <dbReference type="ChEBI" id="CHEBI:157695"/>
        <dbReference type="ChEBI" id="CHEBI:167181"/>
        <dbReference type="EC" id="4.2.99.18"/>
    </reaction>
</comment>
<accession>A0A917A4W2</accession>
<evidence type="ECO:0000256" key="3">
    <source>
        <dbReference type="ARBA" id="ARBA00011245"/>
    </source>
</evidence>
<dbReference type="GO" id="GO:0003684">
    <property type="term" value="F:damaged DNA binding"/>
    <property type="evidence" value="ECO:0007669"/>
    <property type="project" value="InterPro"/>
</dbReference>
<dbReference type="SUPFAM" id="SSF46946">
    <property type="entry name" value="S13-like H2TH domain"/>
    <property type="match status" value="1"/>
</dbReference>
<dbReference type="GO" id="GO:0003690">
    <property type="term" value="F:double-stranded DNA binding"/>
    <property type="evidence" value="ECO:0007669"/>
    <property type="project" value="UniProtKB-ARBA"/>
</dbReference>
<dbReference type="EMBL" id="BMJN01000006">
    <property type="protein sequence ID" value="GGE27620.1"/>
    <property type="molecule type" value="Genomic_DNA"/>
</dbReference>
<reference evidence="19" key="1">
    <citation type="journal article" date="2014" name="Int. J. Syst. Evol. Microbiol.">
        <title>Complete genome sequence of Corynebacterium casei LMG S-19264T (=DSM 44701T), isolated from a smear-ripened cheese.</title>
        <authorList>
            <consortium name="US DOE Joint Genome Institute (JGI-PGF)"/>
            <person name="Walter F."/>
            <person name="Albersmeier A."/>
            <person name="Kalinowski J."/>
            <person name="Ruckert C."/>
        </authorList>
    </citation>
    <scope>NUCLEOTIDE SEQUENCE</scope>
    <source>
        <strain evidence="19">CGMCC 1.15533</strain>
    </source>
</reference>
<dbReference type="Pfam" id="PF06831">
    <property type="entry name" value="H2TH"/>
    <property type="match status" value="1"/>
</dbReference>
<dbReference type="FunFam" id="1.10.8.50:FF:000003">
    <property type="entry name" value="Formamidopyrimidine-DNA glycosylase"/>
    <property type="match status" value="1"/>
</dbReference>
<dbReference type="Pfam" id="PF01149">
    <property type="entry name" value="Fapy_DNA_glyco"/>
    <property type="match status" value="1"/>
</dbReference>
<dbReference type="InterPro" id="IPR010979">
    <property type="entry name" value="Ribosomal_uS13-like_H2TH"/>
</dbReference>
<feature type="active site" description="Proton donor; for beta-elimination activity" evidence="16">
    <location>
        <position position="68"/>
    </location>
</feature>
<keyword evidence="20" id="KW-1185">Reference proteome</keyword>
<dbReference type="NCBIfam" id="NF002211">
    <property type="entry name" value="PRK01103.1"/>
    <property type="match status" value="1"/>
</dbReference>
<dbReference type="HAMAP" id="MF_00103">
    <property type="entry name" value="Fapy_DNA_glycosyl"/>
    <property type="match status" value="1"/>
</dbReference>
<feature type="domain" description="Formamidopyrimidine-DNA glycosylase catalytic" evidence="18">
    <location>
        <begin position="12"/>
        <end position="123"/>
    </location>
</feature>
<comment type="subunit">
    <text evidence="3 16">Monomer.</text>
</comment>
<keyword evidence="4 16" id="KW-0479">Metal-binding</keyword>
<dbReference type="InterPro" id="IPR020629">
    <property type="entry name" value="FPG_Glyclase"/>
</dbReference>
<evidence type="ECO:0000256" key="12">
    <source>
        <dbReference type="ARBA" id="ARBA00023268"/>
    </source>
</evidence>
<evidence type="ECO:0000259" key="18">
    <source>
        <dbReference type="PROSITE" id="PS51068"/>
    </source>
</evidence>
<evidence type="ECO:0000256" key="4">
    <source>
        <dbReference type="ARBA" id="ARBA00022723"/>
    </source>
</evidence>
<dbReference type="InterPro" id="IPR035937">
    <property type="entry name" value="FPG_N"/>
</dbReference>
<comment type="caution">
    <text evidence="19">The sequence shown here is derived from an EMBL/GenBank/DDBJ whole genome shotgun (WGS) entry which is preliminary data.</text>
</comment>
<dbReference type="InterPro" id="IPR010663">
    <property type="entry name" value="Znf_FPG/IleRS"/>
</dbReference>
<feature type="binding site" evidence="16">
    <location>
        <position position="120"/>
    </location>
    <ligand>
        <name>DNA</name>
        <dbReference type="ChEBI" id="CHEBI:16991"/>
    </ligand>
</feature>
<evidence type="ECO:0000256" key="9">
    <source>
        <dbReference type="ARBA" id="ARBA00023125"/>
    </source>
</evidence>
<evidence type="ECO:0000313" key="20">
    <source>
        <dbReference type="Proteomes" id="UP000660801"/>
    </source>
</evidence>
<organism evidence="19 20">
    <name type="scientific">Streptococcus himalayensis</name>
    <dbReference type="NCBI Taxonomy" id="1888195"/>
    <lineage>
        <taxon>Bacteria</taxon>
        <taxon>Bacillati</taxon>
        <taxon>Bacillota</taxon>
        <taxon>Bacilli</taxon>
        <taxon>Lactobacillales</taxon>
        <taxon>Streptococcaceae</taxon>
        <taxon>Streptococcus</taxon>
    </lineage>
</organism>
<dbReference type="GO" id="GO:0006284">
    <property type="term" value="P:base-excision repair"/>
    <property type="evidence" value="ECO:0007669"/>
    <property type="project" value="InterPro"/>
</dbReference>
<evidence type="ECO:0000256" key="10">
    <source>
        <dbReference type="ARBA" id="ARBA00023204"/>
    </source>
</evidence>
<feature type="active site" description="Proton donor; for delta-elimination activity" evidence="16">
    <location>
        <position position="272"/>
    </location>
</feature>
<dbReference type="PANTHER" id="PTHR22993:SF9">
    <property type="entry name" value="FORMAMIDOPYRIMIDINE-DNA GLYCOSYLASE"/>
    <property type="match status" value="1"/>
</dbReference>
<feature type="active site" description="Schiff-base intermediate with DNA" evidence="16">
    <location>
        <position position="12"/>
    </location>
</feature>
<evidence type="ECO:0000313" key="19">
    <source>
        <dbReference type="EMBL" id="GGE27620.1"/>
    </source>
</evidence>
<feature type="domain" description="FPG-type" evidence="17">
    <location>
        <begin position="248"/>
        <end position="282"/>
    </location>
</feature>
<evidence type="ECO:0000256" key="8">
    <source>
        <dbReference type="ARBA" id="ARBA00022833"/>
    </source>
</evidence>
<keyword evidence="9 16" id="KW-0238">DNA-binding</keyword>